<dbReference type="Pfam" id="PF00672">
    <property type="entry name" value="HAMP"/>
    <property type="match status" value="1"/>
</dbReference>
<dbReference type="SMART" id="SM00304">
    <property type="entry name" value="HAMP"/>
    <property type="match status" value="1"/>
</dbReference>
<dbReference type="EC" id="2.7.13.3" evidence="3"/>
<accession>A0ABW0N1H6</accession>
<dbReference type="SUPFAM" id="SSF47384">
    <property type="entry name" value="Homodimeric domain of signal transducing histidine kinase"/>
    <property type="match status" value="1"/>
</dbReference>
<dbReference type="SMART" id="SM00387">
    <property type="entry name" value="HATPase_c"/>
    <property type="match status" value="1"/>
</dbReference>
<dbReference type="InterPro" id="IPR003660">
    <property type="entry name" value="HAMP_dom"/>
</dbReference>
<dbReference type="PROSITE" id="PS50885">
    <property type="entry name" value="HAMP"/>
    <property type="match status" value="1"/>
</dbReference>
<dbReference type="PROSITE" id="PS50109">
    <property type="entry name" value="HIS_KIN"/>
    <property type="match status" value="1"/>
</dbReference>
<dbReference type="CDD" id="cd00075">
    <property type="entry name" value="HATPase"/>
    <property type="match status" value="1"/>
</dbReference>
<dbReference type="InterPro" id="IPR036097">
    <property type="entry name" value="HisK_dim/P_sf"/>
</dbReference>
<dbReference type="SUPFAM" id="SSF158472">
    <property type="entry name" value="HAMP domain-like"/>
    <property type="match status" value="1"/>
</dbReference>
<keyword evidence="5" id="KW-0808">Transferase</keyword>
<sequence>MAERRWSRASVRVRTTAAAVLVVTVALLLGGAALVVLVRDSMRDGLESTAEQQATDLAAQIESSGLPAPAPLDDDDADEPEELVWQVTDAAGEVVRASQPLARPLPTEDADRLEVAGADHAYLVVTEDATSGGQPYVVSVAVSLEDVDESTTALLLPLAVGLPVLVLLVGATTWVATTRALAPVERIRREAEQITGDRLDRRVSEPPARDEIHRLARTVNQMLGRLQDSRDRQRQFVSDASHELRSPLASIRQTAEVARAHPGALPEDELADAVLEESVRMQRLVEQLLLLARADEGAVARTDQDVDLDDLALTVARAARRPDLRVDSSAIGPGRVRGDRVSLAQLVQNLVDNAVRHADEVVAVTVRQDGGTVELVVEDDGPGIAAEDRGRVFDRFVRLDEARARDAGGSGLGLAIVREVVTAHGGTVDVATSPLGGARFVVRLPAT</sequence>
<evidence type="ECO:0000313" key="14">
    <source>
        <dbReference type="EMBL" id="MFC5492924.1"/>
    </source>
</evidence>
<comment type="catalytic activity">
    <reaction evidence="1">
        <text>ATP + protein L-histidine = ADP + protein N-phospho-L-histidine.</text>
        <dbReference type="EC" id="2.7.13.3"/>
    </reaction>
</comment>
<dbReference type="InterPro" id="IPR050428">
    <property type="entry name" value="TCS_sensor_his_kinase"/>
</dbReference>
<keyword evidence="6 11" id="KW-0812">Transmembrane</keyword>
<dbReference type="InterPro" id="IPR003661">
    <property type="entry name" value="HisK_dim/P_dom"/>
</dbReference>
<feature type="transmembrane region" description="Helical" evidence="11">
    <location>
        <begin position="16"/>
        <end position="38"/>
    </location>
</feature>
<evidence type="ECO:0000256" key="4">
    <source>
        <dbReference type="ARBA" id="ARBA00022553"/>
    </source>
</evidence>
<protein>
    <recommendedName>
        <fullName evidence="3">histidine kinase</fullName>
        <ecNumber evidence="3">2.7.13.3</ecNumber>
    </recommendedName>
</protein>
<evidence type="ECO:0000256" key="5">
    <source>
        <dbReference type="ARBA" id="ARBA00022679"/>
    </source>
</evidence>
<feature type="domain" description="HAMP" evidence="13">
    <location>
        <begin position="178"/>
        <end position="231"/>
    </location>
</feature>
<dbReference type="PANTHER" id="PTHR45436">
    <property type="entry name" value="SENSOR HISTIDINE KINASE YKOH"/>
    <property type="match status" value="1"/>
</dbReference>
<dbReference type="InterPro" id="IPR036890">
    <property type="entry name" value="HATPase_C_sf"/>
</dbReference>
<keyword evidence="15" id="KW-1185">Reference proteome</keyword>
<evidence type="ECO:0000256" key="8">
    <source>
        <dbReference type="ARBA" id="ARBA00022989"/>
    </source>
</evidence>
<evidence type="ECO:0000256" key="6">
    <source>
        <dbReference type="ARBA" id="ARBA00022692"/>
    </source>
</evidence>
<evidence type="ECO:0000313" key="15">
    <source>
        <dbReference type="Proteomes" id="UP001595956"/>
    </source>
</evidence>
<keyword evidence="4" id="KW-0597">Phosphoprotein</keyword>
<dbReference type="RefSeq" id="WP_345171559.1">
    <property type="nucleotide sequence ID" value="NZ_BAABFQ010000003.1"/>
</dbReference>
<comment type="subcellular location">
    <subcellularLocation>
        <location evidence="2">Cell membrane</location>
    </subcellularLocation>
</comment>
<feature type="transmembrane region" description="Helical" evidence="11">
    <location>
        <begin position="154"/>
        <end position="176"/>
    </location>
</feature>
<reference evidence="15" key="1">
    <citation type="journal article" date="2019" name="Int. J. Syst. Evol. Microbiol.">
        <title>The Global Catalogue of Microorganisms (GCM) 10K type strain sequencing project: providing services to taxonomists for standard genome sequencing and annotation.</title>
        <authorList>
            <consortium name="The Broad Institute Genomics Platform"/>
            <consortium name="The Broad Institute Genome Sequencing Center for Infectious Disease"/>
            <person name="Wu L."/>
            <person name="Ma J."/>
        </authorList>
    </citation>
    <scope>NUCLEOTIDE SEQUENCE [LARGE SCALE GENOMIC DNA]</scope>
    <source>
        <strain evidence="15">KACC 13778</strain>
    </source>
</reference>
<dbReference type="EMBL" id="JBHSMD010000002">
    <property type="protein sequence ID" value="MFC5492924.1"/>
    <property type="molecule type" value="Genomic_DNA"/>
</dbReference>
<gene>
    <name evidence="14" type="ORF">ACFPKY_07425</name>
</gene>
<evidence type="ECO:0000256" key="2">
    <source>
        <dbReference type="ARBA" id="ARBA00004236"/>
    </source>
</evidence>
<name>A0ABW0N1H6_9ACTN</name>
<dbReference type="CDD" id="cd00082">
    <property type="entry name" value="HisKA"/>
    <property type="match status" value="1"/>
</dbReference>
<dbReference type="Gene3D" id="3.30.565.10">
    <property type="entry name" value="Histidine kinase-like ATPase, C-terminal domain"/>
    <property type="match status" value="1"/>
</dbReference>
<evidence type="ECO:0000256" key="1">
    <source>
        <dbReference type="ARBA" id="ARBA00000085"/>
    </source>
</evidence>
<dbReference type="Proteomes" id="UP001595956">
    <property type="component" value="Unassembled WGS sequence"/>
</dbReference>
<dbReference type="SMART" id="SM00388">
    <property type="entry name" value="HisKA"/>
    <property type="match status" value="1"/>
</dbReference>
<evidence type="ECO:0000256" key="11">
    <source>
        <dbReference type="SAM" id="Phobius"/>
    </source>
</evidence>
<keyword evidence="14" id="KW-0067">ATP-binding</keyword>
<evidence type="ECO:0000259" key="13">
    <source>
        <dbReference type="PROSITE" id="PS50885"/>
    </source>
</evidence>
<dbReference type="InterPro" id="IPR004358">
    <property type="entry name" value="Sig_transdc_His_kin-like_C"/>
</dbReference>
<dbReference type="InterPro" id="IPR005467">
    <property type="entry name" value="His_kinase_dom"/>
</dbReference>
<keyword evidence="8 11" id="KW-1133">Transmembrane helix</keyword>
<dbReference type="Gene3D" id="6.10.340.10">
    <property type="match status" value="1"/>
</dbReference>
<dbReference type="Gene3D" id="1.10.287.130">
    <property type="match status" value="1"/>
</dbReference>
<dbReference type="PANTHER" id="PTHR45436:SF5">
    <property type="entry name" value="SENSOR HISTIDINE KINASE TRCS"/>
    <property type="match status" value="1"/>
</dbReference>
<feature type="domain" description="Histidine kinase" evidence="12">
    <location>
        <begin position="239"/>
        <end position="447"/>
    </location>
</feature>
<keyword evidence="7" id="KW-0418">Kinase</keyword>
<dbReference type="SUPFAM" id="SSF55874">
    <property type="entry name" value="ATPase domain of HSP90 chaperone/DNA topoisomerase II/histidine kinase"/>
    <property type="match status" value="1"/>
</dbReference>
<keyword evidence="10 11" id="KW-0472">Membrane</keyword>
<evidence type="ECO:0000256" key="9">
    <source>
        <dbReference type="ARBA" id="ARBA00023012"/>
    </source>
</evidence>
<organism evidence="14 15">
    <name type="scientific">Nocardioides caricicola</name>
    <dbReference type="NCBI Taxonomy" id="634770"/>
    <lineage>
        <taxon>Bacteria</taxon>
        <taxon>Bacillati</taxon>
        <taxon>Actinomycetota</taxon>
        <taxon>Actinomycetes</taxon>
        <taxon>Propionibacteriales</taxon>
        <taxon>Nocardioidaceae</taxon>
        <taxon>Nocardioides</taxon>
    </lineage>
</organism>
<keyword evidence="9" id="KW-0902">Two-component regulatory system</keyword>
<evidence type="ECO:0000256" key="3">
    <source>
        <dbReference type="ARBA" id="ARBA00012438"/>
    </source>
</evidence>
<dbReference type="GO" id="GO:0005524">
    <property type="term" value="F:ATP binding"/>
    <property type="evidence" value="ECO:0007669"/>
    <property type="project" value="UniProtKB-KW"/>
</dbReference>
<dbReference type="Pfam" id="PF00512">
    <property type="entry name" value="HisKA"/>
    <property type="match status" value="1"/>
</dbReference>
<evidence type="ECO:0000259" key="12">
    <source>
        <dbReference type="PROSITE" id="PS50109"/>
    </source>
</evidence>
<proteinExistence type="predicted"/>
<evidence type="ECO:0000256" key="7">
    <source>
        <dbReference type="ARBA" id="ARBA00022777"/>
    </source>
</evidence>
<evidence type="ECO:0000256" key="10">
    <source>
        <dbReference type="ARBA" id="ARBA00023136"/>
    </source>
</evidence>
<dbReference type="CDD" id="cd06225">
    <property type="entry name" value="HAMP"/>
    <property type="match status" value="1"/>
</dbReference>
<dbReference type="PRINTS" id="PR00344">
    <property type="entry name" value="BCTRLSENSOR"/>
</dbReference>
<dbReference type="Pfam" id="PF02518">
    <property type="entry name" value="HATPase_c"/>
    <property type="match status" value="1"/>
</dbReference>
<comment type="caution">
    <text evidence="14">The sequence shown here is derived from an EMBL/GenBank/DDBJ whole genome shotgun (WGS) entry which is preliminary data.</text>
</comment>
<keyword evidence="14" id="KW-0547">Nucleotide-binding</keyword>
<dbReference type="InterPro" id="IPR003594">
    <property type="entry name" value="HATPase_dom"/>
</dbReference>